<protein>
    <submittedName>
        <fullName evidence="1">Uncharacterized protein</fullName>
    </submittedName>
</protein>
<sequence length="123" mass="13818">MIDTIQKRSIKLLTESFTLTDTEFARISKSMTIETINLTDTLQKKVGTTFTESITLSDSILRFSKKQLTESLTLTDTIIRSLVFTRTLSETLTFTDNIDKFASKMLTESLLLIDVVAAGSRVK</sequence>
<reference evidence="1" key="1">
    <citation type="journal article" date="2014" name="Front. Microbiol.">
        <title>High frequency of phylogenetically diverse reductive dehalogenase-homologous genes in deep subseafloor sedimentary metagenomes.</title>
        <authorList>
            <person name="Kawai M."/>
            <person name="Futagami T."/>
            <person name="Toyoda A."/>
            <person name="Takaki Y."/>
            <person name="Nishi S."/>
            <person name="Hori S."/>
            <person name="Arai W."/>
            <person name="Tsubouchi T."/>
            <person name="Morono Y."/>
            <person name="Uchiyama I."/>
            <person name="Ito T."/>
            <person name="Fujiyama A."/>
            <person name="Inagaki F."/>
            <person name="Takami H."/>
        </authorList>
    </citation>
    <scope>NUCLEOTIDE SEQUENCE</scope>
    <source>
        <strain evidence="1">Expedition CK06-06</strain>
    </source>
</reference>
<organism evidence="1">
    <name type="scientific">marine sediment metagenome</name>
    <dbReference type="NCBI Taxonomy" id="412755"/>
    <lineage>
        <taxon>unclassified sequences</taxon>
        <taxon>metagenomes</taxon>
        <taxon>ecological metagenomes</taxon>
    </lineage>
</organism>
<dbReference type="EMBL" id="BART01010089">
    <property type="protein sequence ID" value="GAG84966.1"/>
    <property type="molecule type" value="Genomic_DNA"/>
</dbReference>
<name>X1CL93_9ZZZZ</name>
<gene>
    <name evidence="1" type="ORF">S01H4_22114</name>
</gene>
<dbReference type="AlphaFoldDB" id="X1CL93"/>
<proteinExistence type="predicted"/>
<accession>X1CL93</accession>
<evidence type="ECO:0000313" key="1">
    <source>
        <dbReference type="EMBL" id="GAG84966.1"/>
    </source>
</evidence>
<comment type="caution">
    <text evidence="1">The sequence shown here is derived from an EMBL/GenBank/DDBJ whole genome shotgun (WGS) entry which is preliminary data.</text>
</comment>